<organism evidence="1 3">
    <name type="scientific">Didymodactylos carnosus</name>
    <dbReference type="NCBI Taxonomy" id="1234261"/>
    <lineage>
        <taxon>Eukaryota</taxon>
        <taxon>Metazoa</taxon>
        <taxon>Spiralia</taxon>
        <taxon>Gnathifera</taxon>
        <taxon>Rotifera</taxon>
        <taxon>Eurotatoria</taxon>
        <taxon>Bdelloidea</taxon>
        <taxon>Philodinida</taxon>
        <taxon>Philodinidae</taxon>
        <taxon>Didymodactylos</taxon>
    </lineage>
</organism>
<comment type="caution">
    <text evidence="1">The sequence shown here is derived from an EMBL/GenBank/DDBJ whole genome shotgun (WGS) entry which is preliminary data.</text>
</comment>
<feature type="non-terminal residue" evidence="1">
    <location>
        <position position="19"/>
    </location>
</feature>
<dbReference type="EMBL" id="CAJNOQ010036210">
    <property type="protein sequence ID" value="CAF1603121.1"/>
    <property type="molecule type" value="Genomic_DNA"/>
</dbReference>
<keyword evidence="3" id="KW-1185">Reference proteome</keyword>
<sequence>MSVLPQADKITHSIGTARD</sequence>
<dbReference type="EMBL" id="CAJOBC010102688">
    <property type="protein sequence ID" value="CAF4481386.1"/>
    <property type="molecule type" value="Genomic_DNA"/>
</dbReference>
<accession>A0A816B4S1</accession>
<proteinExistence type="predicted"/>
<protein>
    <submittedName>
        <fullName evidence="1">Uncharacterized protein</fullName>
    </submittedName>
</protein>
<name>A0A816B4S1_9BILA</name>
<reference evidence="1" key="1">
    <citation type="submission" date="2021-02" db="EMBL/GenBank/DDBJ databases">
        <authorList>
            <person name="Nowell W R."/>
        </authorList>
    </citation>
    <scope>NUCLEOTIDE SEQUENCE</scope>
</reference>
<dbReference type="Proteomes" id="UP000681722">
    <property type="component" value="Unassembled WGS sequence"/>
</dbReference>
<gene>
    <name evidence="1" type="ORF">GPM918_LOCUS42580</name>
    <name evidence="2" type="ORF">SRO942_LOCUS43852</name>
</gene>
<dbReference type="Proteomes" id="UP000663829">
    <property type="component" value="Unassembled WGS sequence"/>
</dbReference>
<evidence type="ECO:0000313" key="3">
    <source>
        <dbReference type="Proteomes" id="UP000663829"/>
    </source>
</evidence>
<evidence type="ECO:0000313" key="2">
    <source>
        <dbReference type="EMBL" id="CAF4481386.1"/>
    </source>
</evidence>
<evidence type="ECO:0000313" key="1">
    <source>
        <dbReference type="EMBL" id="CAF1603121.1"/>
    </source>
</evidence>
<dbReference type="AlphaFoldDB" id="A0A816B4S1"/>